<protein>
    <submittedName>
        <fullName evidence="2">Putative tripeptidyl peptidase a protein</fullName>
    </submittedName>
</protein>
<evidence type="ECO:0000259" key="1">
    <source>
        <dbReference type="SMART" id="SM00944"/>
    </source>
</evidence>
<dbReference type="GO" id="GO:0008240">
    <property type="term" value="F:tripeptidyl-peptidase activity"/>
    <property type="evidence" value="ECO:0007669"/>
    <property type="project" value="TreeGrafter"/>
</dbReference>
<dbReference type="HOGENOM" id="CLU_013783_3_3_1"/>
<dbReference type="SMART" id="SM00944">
    <property type="entry name" value="Pro-kuma_activ"/>
    <property type="match status" value="1"/>
</dbReference>
<dbReference type="InterPro" id="IPR036852">
    <property type="entry name" value="Peptidase_S8/S53_dom_sf"/>
</dbReference>
<accession>R8BFN6</accession>
<dbReference type="PANTHER" id="PTHR14218">
    <property type="entry name" value="PROTEASE S8 TRIPEPTIDYL PEPTIDASE I CLN2"/>
    <property type="match status" value="1"/>
</dbReference>
<evidence type="ECO:0000313" key="3">
    <source>
        <dbReference type="Proteomes" id="UP000014074"/>
    </source>
</evidence>
<dbReference type="Gene3D" id="3.40.50.200">
    <property type="entry name" value="Peptidase S8/S53 domain"/>
    <property type="match status" value="1"/>
</dbReference>
<evidence type="ECO:0000313" key="2">
    <source>
        <dbReference type="EMBL" id="EON98099.1"/>
    </source>
</evidence>
<name>R8BFN6_PHAM7</name>
<dbReference type="InterPro" id="IPR050819">
    <property type="entry name" value="Tripeptidyl-peptidase_I"/>
</dbReference>
<gene>
    <name evidence="2" type="ORF">UCRPA7_6438</name>
</gene>
<dbReference type="CDD" id="cd11377">
    <property type="entry name" value="Pro-peptidase_S53"/>
    <property type="match status" value="1"/>
</dbReference>
<dbReference type="KEGG" id="tmn:UCRPA7_6438"/>
<dbReference type="eggNOG" id="ENOG502RXDG">
    <property type="taxonomic scope" value="Eukaryota"/>
</dbReference>
<sequence length="257" mass="28426">MTLQVGLKLQNIDQLEAKLKAVSDPTSPDYGRYLDAAEVNAIFSPANDSRVAVHNWLRKAGVSEIADFGSYINFAASIGTANRLLGSSFHYFMVEGVQKLRTLEYSIPIELDKHVELVSPTTFFGKTKTHAVFPPREMVDGITSRQTANKTLNCLRLIEPGCLEEMYNYGNYKPSSPSKSRVGFGSFLNQSARQEDLSKYQRDYELPLTNFSVTLINGGEDHQDPRGDIGEANLDSQFMSAVTKSLPLTQFITGGSP</sequence>
<feature type="domain" description="Peptidase S53 activation" evidence="1">
    <location>
        <begin position="1"/>
        <end position="124"/>
    </location>
</feature>
<dbReference type="PANTHER" id="PTHR14218:SF34">
    <property type="entry name" value="TRIPEPTIDYL-PEPTIDASE SED4"/>
    <property type="match status" value="1"/>
</dbReference>
<dbReference type="SUPFAM" id="SSF54897">
    <property type="entry name" value="Protease propeptides/inhibitors"/>
    <property type="match status" value="1"/>
</dbReference>
<dbReference type="Proteomes" id="UP000014074">
    <property type="component" value="Unassembled WGS sequence"/>
</dbReference>
<dbReference type="GeneID" id="19327094"/>
<organism evidence="2 3">
    <name type="scientific">Phaeoacremonium minimum (strain UCR-PA7)</name>
    <name type="common">Esca disease fungus</name>
    <name type="synonym">Togninia minima</name>
    <dbReference type="NCBI Taxonomy" id="1286976"/>
    <lineage>
        <taxon>Eukaryota</taxon>
        <taxon>Fungi</taxon>
        <taxon>Dikarya</taxon>
        <taxon>Ascomycota</taxon>
        <taxon>Pezizomycotina</taxon>
        <taxon>Sordariomycetes</taxon>
        <taxon>Sordariomycetidae</taxon>
        <taxon>Togniniales</taxon>
        <taxon>Togniniaceae</taxon>
        <taxon>Phaeoacremonium</taxon>
    </lineage>
</organism>
<dbReference type="InterPro" id="IPR015366">
    <property type="entry name" value="S53_propep"/>
</dbReference>
<proteinExistence type="predicted"/>
<keyword evidence="3" id="KW-1185">Reference proteome</keyword>
<dbReference type="GO" id="GO:0006508">
    <property type="term" value="P:proteolysis"/>
    <property type="evidence" value="ECO:0007669"/>
    <property type="project" value="InterPro"/>
</dbReference>
<dbReference type="GO" id="GO:0004252">
    <property type="term" value="F:serine-type endopeptidase activity"/>
    <property type="evidence" value="ECO:0007669"/>
    <property type="project" value="InterPro"/>
</dbReference>
<dbReference type="RefSeq" id="XP_007917167.1">
    <property type="nucleotide sequence ID" value="XM_007918976.1"/>
</dbReference>
<dbReference type="OrthoDB" id="409122at2759"/>
<dbReference type="Pfam" id="PF09286">
    <property type="entry name" value="Pro-kuma_activ"/>
    <property type="match status" value="1"/>
</dbReference>
<reference evidence="3" key="1">
    <citation type="journal article" date="2013" name="Genome Announc.">
        <title>Draft genome sequence of the ascomycete Phaeoacremonium aleophilum strain UCR-PA7, a causal agent of the esca disease complex in grapevines.</title>
        <authorList>
            <person name="Blanco-Ulate B."/>
            <person name="Rolshausen P."/>
            <person name="Cantu D."/>
        </authorList>
    </citation>
    <scope>NUCLEOTIDE SEQUENCE [LARGE SCALE GENOMIC DNA]</scope>
    <source>
        <strain evidence="3">UCR-PA7</strain>
    </source>
</reference>
<dbReference type="AlphaFoldDB" id="R8BFN6"/>
<dbReference type="EMBL" id="KB933236">
    <property type="protein sequence ID" value="EON98099.1"/>
    <property type="molecule type" value="Genomic_DNA"/>
</dbReference>